<gene>
    <name evidence="2" type="ORF">OHA16_17650</name>
</gene>
<protein>
    <submittedName>
        <fullName evidence="2">Uncharacterized protein</fullName>
    </submittedName>
</protein>
<dbReference type="Proteomes" id="UP001432222">
    <property type="component" value="Chromosome"/>
</dbReference>
<name>A0ABZ1U098_9ACTN</name>
<feature type="compositionally biased region" description="Gly residues" evidence="1">
    <location>
        <begin position="63"/>
        <end position="74"/>
    </location>
</feature>
<reference evidence="2" key="1">
    <citation type="submission" date="2022-10" db="EMBL/GenBank/DDBJ databases">
        <title>The complete genomes of actinobacterial strains from the NBC collection.</title>
        <authorList>
            <person name="Joergensen T.S."/>
            <person name="Alvarez Arevalo M."/>
            <person name="Sterndorff E.B."/>
            <person name="Faurdal D."/>
            <person name="Vuksanovic O."/>
            <person name="Mourched A.-S."/>
            <person name="Charusanti P."/>
            <person name="Shaw S."/>
            <person name="Blin K."/>
            <person name="Weber T."/>
        </authorList>
    </citation>
    <scope>NUCLEOTIDE SEQUENCE</scope>
    <source>
        <strain evidence="2">NBC_00222</strain>
    </source>
</reference>
<accession>A0ABZ1U098</accession>
<dbReference type="RefSeq" id="WP_328955470.1">
    <property type="nucleotide sequence ID" value="NZ_CP108110.1"/>
</dbReference>
<organism evidence="2 3">
    <name type="scientific">Kitasatospora purpeofusca</name>
    <dbReference type="NCBI Taxonomy" id="67352"/>
    <lineage>
        <taxon>Bacteria</taxon>
        <taxon>Bacillati</taxon>
        <taxon>Actinomycetota</taxon>
        <taxon>Actinomycetes</taxon>
        <taxon>Kitasatosporales</taxon>
        <taxon>Streptomycetaceae</taxon>
        <taxon>Kitasatospora</taxon>
    </lineage>
</organism>
<feature type="compositionally biased region" description="Low complexity" evidence="1">
    <location>
        <begin position="10"/>
        <end position="41"/>
    </location>
</feature>
<evidence type="ECO:0000256" key="1">
    <source>
        <dbReference type="SAM" id="MobiDB-lite"/>
    </source>
</evidence>
<feature type="region of interest" description="Disordered" evidence="1">
    <location>
        <begin position="1"/>
        <end position="88"/>
    </location>
</feature>
<feature type="compositionally biased region" description="Basic and acidic residues" evidence="1">
    <location>
        <begin position="48"/>
        <end position="57"/>
    </location>
</feature>
<evidence type="ECO:0000313" key="2">
    <source>
        <dbReference type="EMBL" id="WUQ84627.1"/>
    </source>
</evidence>
<dbReference type="EMBL" id="CP108110">
    <property type="protein sequence ID" value="WUQ84627.1"/>
    <property type="molecule type" value="Genomic_DNA"/>
</dbReference>
<sequence length="88" mass="9076">MAKDAKDGRPGTAPGTEPGTGSEPEPAAPKAQPGADAAAKARLIFGDPLDRQSRDDTDTGWGDRPGAGESGGRGLDWYLSQRPPHHGD</sequence>
<proteinExistence type="predicted"/>
<keyword evidence="3" id="KW-1185">Reference proteome</keyword>
<evidence type="ECO:0000313" key="3">
    <source>
        <dbReference type="Proteomes" id="UP001432222"/>
    </source>
</evidence>